<feature type="signal peptide" evidence="1">
    <location>
        <begin position="1"/>
        <end position="35"/>
    </location>
</feature>
<feature type="chain" id="PRO_5014947771" evidence="1">
    <location>
        <begin position="36"/>
        <end position="91"/>
    </location>
</feature>
<proteinExistence type="predicted"/>
<accession>A0A2M4DD72</accession>
<reference evidence="2" key="1">
    <citation type="submission" date="2018-01" db="EMBL/GenBank/DDBJ databases">
        <title>An insight into the sialome of Amazonian anophelines.</title>
        <authorList>
            <person name="Ribeiro J.M."/>
            <person name="Scarpassa V."/>
            <person name="Calvo E."/>
        </authorList>
    </citation>
    <scope>NUCLEOTIDE SEQUENCE</scope>
</reference>
<evidence type="ECO:0000256" key="1">
    <source>
        <dbReference type="SAM" id="SignalP"/>
    </source>
</evidence>
<name>A0A2M4DD72_ANODA</name>
<evidence type="ECO:0000313" key="2">
    <source>
        <dbReference type="EMBL" id="MBW75411.1"/>
    </source>
</evidence>
<dbReference type="AlphaFoldDB" id="A0A2M4DD72"/>
<organism evidence="2">
    <name type="scientific">Anopheles darlingi</name>
    <name type="common">Mosquito</name>
    <dbReference type="NCBI Taxonomy" id="43151"/>
    <lineage>
        <taxon>Eukaryota</taxon>
        <taxon>Metazoa</taxon>
        <taxon>Ecdysozoa</taxon>
        <taxon>Arthropoda</taxon>
        <taxon>Hexapoda</taxon>
        <taxon>Insecta</taxon>
        <taxon>Pterygota</taxon>
        <taxon>Neoptera</taxon>
        <taxon>Endopterygota</taxon>
        <taxon>Diptera</taxon>
        <taxon>Nematocera</taxon>
        <taxon>Culicoidea</taxon>
        <taxon>Culicidae</taxon>
        <taxon>Anophelinae</taxon>
        <taxon>Anopheles</taxon>
    </lineage>
</organism>
<protein>
    <submittedName>
        <fullName evidence="2">Putative secreted protein</fullName>
    </submittedName>
</protein>
<dbReference type="EMBL" id="GGFL01011233">
    <property type="protein sequence ID" value="MBW75411.1"/>
    <property type="molecule type" value="Transcribed_RNA"/>
</dbReference>
<keyword evidence="1" id="KW-0732">Signal</keyword>
<sequence length="91" mass="10028">MGTEWKSGHFPLANSPSLVFVFFAIRMMMAATVDGAVPCLDTGVDGNLMQKGLPQPPPNGEFRDVMSETIIYDVQMGSVSHLIRLAQWSRE</sequence>